<reference evidence="1 2" key="1">
    <citation type="submission" date="2022-10" db="EMBL/GenBank/DDBJ databases">
        <title>Comparative genomic analysis of Cohnella hashimotonis sp. nov., isolated from the International Space Station.</title>
        <authorList>
            <person name="Simpson A."/>
            <person name="Venkateswaran K."/>
        </authorList>
    </citation>
    <scope>NUCLEOTIDE SEQUENCE [LARGE SCALE GENOMIC DNA]</scope>
    <source>
        <strain evidence="1 2">DSM 18997</strain>
    </source>
</reference>
<dbReference type="AlphaFoldDB" id="A0A9X4KIA8"/>
<dbReference type="Proteomes" id="UP001153387">
    <property type="component" value="Unassembled WGS sequence"/>
</dbReference>
<sequence>MNDNKPYLVDAVIGNGRTLASIGRTGRIYRLWWPHIDFPQHVDVIRTGLKMDGFGDGTVWFDEADAGWTHEIAYVPRTNIVQIDARSDRYPLEVAQRDFAVPDADIVVRDYAITNRSDAAVSFSFVWYSSFQITESALYNTTMFHAGSDSLIHYRQRTFFCDFQRKRLRWISMRTCARGRESRLAGRQRHRHAAGRVARLAFRGRRARRDGLDAGLYRRRRDAVRSA</sequence>
<dbReference type="RefSeq" id="WP_277566287.1">
    <property type="nucleotide sequence ID" value="NZ_JAPDHZ010000003.1"/>
</dbReference>
<evidence type="ECO:0000313" key="1">
    <source>
        <dbReference type="EMBL" id="MDG0792490.1"/>
    </source>
</evidence>
<keyword evidence="2" id="KW-1185">Reference proteome</keyword>
<gene>
    <name evidence="1" type="ORF">OMP38_17615</name>
</gene>
<dbReference type="EMBL" id="JAPDHZ010000003">
    <property type="protein sequence ID" value="MDG0792490.1"/>
    <property type="molecule type" value="Genomic_DNA"/>
</dbReference>
<proteinExistence type="predicted"/>
<accession>A0A9X4KIA8</accession>
<protein>
    <submittedName>
        <fullName evidence="1">Uncharacterized protein</fullName>
    </submittedName>
</protein>
<organism evidence="1 2">
    <name type="scientific">Cohnella ginsengisoli</name>
    <dbReference type="NCBI Taxonomy" id="425004"/>
    <lineage>
        <taxon>Bacteria</taxon>
        <taxon>Bacillati</taxon>
        <taxon>Bacillota</taxon>
        <taxon>Bacilli</taxon>
        <taxon>Bacillales</taxon>
        <taxon>Paenibacillaceae</taxon>
        <taxon>Cohnella</taxon>
    </lineage>
</organism>
<name>A0A9X4KIA8_9BACL</name>
<evidence type="ECO:0000313" key="2">
    <source>
        <dbReference type="Proteomes" id="UP001153387"/>
    </source>
</evidence>
<comment type="caution">
    <text evidence="1">The sequence shown here is derived from an EMBL/GenBank/DDBJ whole genome shotgun (WGS) entry which is preliminary data.</text>
</comment>